<evidence type="ECO:0000313" key="2">
    <source>
        <dbReference type="EMBL" id="MFC5567149.1"/>
    </source>
</evidence>
<reference evidence="3" key="1">
    <citation type="journal article" date="2019" name="Int. J. Syst. Evol. Microbiol.">
        <title>The Global Catalogue of Microorganisms (GCM) 10K type strain sequencing project: providing services to taxonomists for standard genome sequencing and annotation.</title>
        <authorList>
            <consortium name="The Broad Institute Genomics Platform"/>
            <consortium name="The Broad Institute Genome Sequencing Center for Infectious Disease"/>
            <person name="Wu L."/>
            <person name="Ma J."/>
        </authorList>
    </citation>
    <scope>NUCLEOTIDE SEQUENCE [LARGE SCALE GENOMIC DNA]</scope>
    <source>
        <strain evidence="3">KACC 11588</strain>
    </source>
</reference>
<comment type="caution">
    <text evidence="2">The sequence shown here is derived from an EMBL/GenBank/DDBJ whole genome shotgun (WGS) entry which is preliminary data.</text>
</comment>
<dbReference type="Proteomes" id="UP001596056">
    <property type="component" value="Unassembled WGS sequence"/>
</dbReference>
<feature type="chain" id="PRO_5046085725" evidence="1">
    <location>
        <begin position="21"/>
        <end position="153"/>
    </location>
</feature>
<evidence type="ECO:0000313" key="3">
    <source>
        <dbReference type="Proteomes" id="UP001596056"/>
    </source>
</evidence>
<accession>A0ABW0SE57</accession>
<feature type="signal peptide" evidence="1">
    <location>
        <begin position="1"/>
        <end position="20"/>
    </location>
</feature>
<dbReference type="InterPro" id="IPR007410">
    <property type="entry name" value="LpqE-like"/>
</dbReference>
<organism evidence="2 3">
    <name type="scientific">Rubellimicrobium aerolatum</name>
    <dbReference type="NCBI Taxonomy" id="490979"/>
    <lineage>
        <taxon>Bacteria</taxon>
        <taxon>Pseudomonadati</taxon>
        <taxon>Pseudomonadota</taxon>
        <taxon>Alphaproteobacteria</taxon>
        <taxon>Rhodobacterales</taxon>
        <taxon>Roseobacteraceae</taxon>
        <taxon>Rubellimicrobium</taxon>
    </lineage>
</organism>
<dbReference type="RefSeq" id="WP_209842218.1">
    <property type="nucleotide sequence ID" value="NZ_JAGGJP010000014.1"/>
</dbReference>
<proteinExistence type="predicted"/>
<protein>
    <submittedName>
        <fullName evidence="2">Copper chaperone PCu(A)C</fullName>
    </submittedName>
</protein>
<dbReference type="Pfam" id="PF04314">
    <property type="entry name" value="PCuAC"/>
    <property type="match status" value="1"/>
</dbReference>
<dbReference type="InterPro" id="IPR036182">
    <property type="entry name" value="PCuAC_sf"/>
</dbReference>
<dbReference type="PANTHER" id="PTHR36302:SF1">
    <property type="entry name" value="COPPER CHAPERONE PCU(A)C"/>
    <property type="match status" value="1"/>
</dbReference>
<dbReference type="SUPFAM" id="SSF110087">
    <property type="entry name" value="DR1885-like metal-binding protein"/>
    <property type="match status" value="1"/>
</dbReference>
<dbReference type="PANTHER" id="PTHR36302">
    <property type="entry name" value="BLR7088 PROTEIN"/>
    <property type="match status" value="1"/>
</dbReference>
<gene>
    <name evidence="2" type="ORF">ACFPOC_12095</name>
</gene>
<sequence>MKLSISALLAFTLCAGVVQADPIRQGNLEVDGAWARASIGASRPGGAYFTVRNLGNEADRLIGLSSPVSAMPMLHETTVSEEGVSRMAHVEAPEIPAGGALVLEPGGMHLMLMELTGPLEEGGTFPLTLIFETAGEVTIEVPVLSIRATGPEE</sequence>
<dbReference type="EMBL" id="JBHSNA010000011">
    <property type="protein sequence ID" value="MFC5567149.1"/>
    <property type="molecule type" value="Genomic_DNA"/>
</dbReference>
<keyword evidence="3" id="KW-1185">Reference proteome</keyword>
<keyword evidence="1" id="KW-0732">Signal</keyword>
<dbReference type="InterPro" id="IPR058248">
    <property type="entry name" value="Lxx211020-like"/>
</dbReference>
<dbReference type="Gene3D" id="2.60.40.1890">
    <property type="entry name" value="PCu(A)C copper chaperone"/>
    <property type="match status" value="1"/>
</dbReference>
<evidence type="ECO:0000256" key="1">
    <source>
        <dbReference type="SAM" id="SignalP"/>
    </source>
</evidence>
<name>A0ABW0SE57_9RHOB</name>